<name>A0AAJ0GH45_9PEZI</name>
<feature type="region of interest" description="Disordered" evidence="1">
    <location>
        <begin position="68"/>
        <end position="103"/>
    </location>
</feature>
<evidence type="ECO:0000313" key="2">
    <source>
        <dbReference type="EMBL" id="KAK3057446.1"/>
    </source>
</evidence>
<accession>A0AAJ0GH45</accession>
<gene>
    <name evidence="2" type="ORF">LTR09_001630</name>
</gene>
<protein>
    <submittedName>
        <fullName evidence="2">Uncharacterized protein</fullName>
    </submittedName>
</protein>
<feature type="compositionally biased region" description="Basic and acidic residues" evidence="1">
    <location>
        <begin position="68"/>
        <end position="82"/>
    </location>
</feature>
<evidence type="ECO:0000313" key="3">
    <source>
        <dbReference type="Proteomes" id="UP001271007"/>
    </source>
</evidence>
<comment type="caution">
    <text evidence="2">The sequence shown here is derived from an EMBL/GenBank/DDBJ whole genome shotgun (WGS) entry which is preliminary data.</text>
</comment>
<organism evidence="2 3">
    <name type="scientific">Extremus antarcticus</name>
    <dbReference type="NCBI Taxonomy" id="702011"/>
    <lineage>
        <taxon>Eukaryota</taxon>
        <taxon>Fungi</taxon>
        <taxon>Dikarya</taxon>
        <taxon>Ascomycota</taxon>
        <taxon>Pezizomycotina</taxon>
        <taxon>Dothideomycetes</taxon>
        <taxon>Dothideomycetidae</taxon>
        <taxon>Mycosphaerellales</taxon>
        <taxon>Extremaceae</taxon>
        <taxon>Extremus</taxon>
    </lineage>
</organism>
<feature type="compositionally biased region" description="Polar residues" evidence="1">
    <location>
        <begin position="93"/>
        <end position="103"/>
    </location>
</feature>
<dbReference type="Proteomes" id="UP001271007">
    <property type="component" value="Unassembled WGS sequence"/>
</dbReference>
<sequence>MNKLTEKIPDFAPDGPIDSKNKSLLSPVGDGVGQVLDKGLKPVGYVVGQAAHPAGEALSNVQTQAKVEKGYSDKIDHDKPDSELPGGERIGGKTQSGQNPLGL</sequence>
<keyword evidence="3" id="KW-1185">Reference proteome</keyword>
<dbReference type="EMBL" id="JAWDJX010000003">
    <property type="protein sequence ID" value="KAK3057446.1"/>
    <property type="molecule type" value="Genomic_DNA"/>
</dbReference>
<reference evidence="2" key="1">
    <citation type="submission" date="2023-04" db="EMBL/GenBank/DDBJ databases">
        <title>Black Yeasts Isolated from many extreme environments.</title>
        <authorList>
            <person name="Coleine C."/>
            <person name="Stajich J.E."/>
            <person name="Selbmann L."/>
        </authorList>
    </citation>
    <scope>NUCLEOTIDE SEQUENCE</scope>
    <source>
        <strain evidence="2">CCFEE 5312</strain>
    </source>
</reference>
<dbReference type="AlphaFoldDB" id="A0AAJ0GH45"/>
<proteinExistence type="predicted"/>
<evidence type="ECO:0000256" key="1">
    <source>
        <dbReference type="SAM" id="MobiDB-lite"/>
    </source>
</evidence>
<feature type="region of interest" description="Disordered" evidence="1">
    <location>
        <begin position="1"/>
        <end position="25"/>
    </location>
</feature>